<evidence type="ECO:0000256" key="1">
    <source>
        <dbReference type="SAM" id="Phobius"/>
    </source>
</evidence>
<protein>
    <submittedName>
        <fullName evidence="2">Uncharacterized protein</fullName>
    </submittedName>
</protein>
<proteinExistence type="predicted"/>
<dbReference type="AlphaFoldDB" id="A0A645I7S0"/>
<reference evidence="2" key="1">
    <citation type="submission" date="2019-08" db="EMBL/GenBank/DDBJ databases">
        <authorList>
            <person name="Kucharzyk K."/>
            <person name="Murdoch R.W."/>
            <person name="Higgins S."/>
            <person name="Loffler F."/>
        </authorList>
    </citation>
    <scope>NUCLEOTIDE SEQUENCE</scope>
</reference>
<keyword evidence="1" id="KW-0472">Membrane</keyword>
<comment type="caution">
    <text evidence="2">The sequence shown here is derived from an EMBL/GenBank/DDBJ whole genome shotgun (WGS) entry which is preliminary data.</text>
</comment>
<dbReference type="EMBL" id="VSSQ01108021">
    <property type="protein sequence ID" value="MPN46946.1"/>
    <property type="molecule type" value="Genomic_DNA"/>
</dbReference>
<keyword evidence="1" id="KW-0812">Transmembrane</keyword>
<evidence type="ECO:0000313" key="2">
    <source>
        <dbReference type="EMBL" id="MPN46946.1"/>
    </source>
</evidence>
<name>A0A645I7S0_9ZZZZ</name>
<keyword evidence="1" id="KW-1133">Transmembrane helix</keyword>
<gene>
    <name evidence="2" type="ORF">SDC9_194545</name>
</gene>
<feature type="transmembrane region" description="Helical" evidence="1">
    <location>
        <begin position="39"/>
        <end position="58"/>
    </location>
</feature>
<sequence length="69" mass="7230">MSKNQKVGLALAIAGFAVLLLGTAGYIGAYDIGETVSLVIMGIGTVMIWMSVALMYFVKDISDKGTQEG</sequence>
<accession>A0A645I7S0</accession>
<organism evidence="2">
    <name type="scientific">bioreactor metagenome</name>
    <dbReference type="NCBI Taxonomy" id="1076179"/>
    <lineage>
        <taxon>unclassified sequences</taxon>
        <taxon>metagenomes</taxon>
        <taxon>ecological metagenomes</taxon>
    </lineage>
</organism>